<evidence type="ECO:0000256" key="1">
    <source>
        <dbReference type="ARBA" id="ARBA00004651"/>
    </source>
</evidence>
<keyword evidence="4 8" id="KW-1133">Transmembrane helix</keyword>
<feature type="transmembrane region" description="Helical" evidence="8">
    <location>
        <begin position="62"/>
        <end position="82"/>
    </location>
</feature>
<dbReference type="GO" id="GO:0008049">
    <property type="term" value="P:male courtship behavior"/>
    <property type="evidence" value="ECO:0007669"/>
    <property type="project" value="TreeGrafter"/>
</dbReference>
<dbReference type="GO" id="GO:0030424">
    <property type="term" value="C:axon"/>
    <property type="evidence" value="ECO:0007669"/>
    <property type="project" value="TreeGrafter"/>
</dbReference>
<keyword evidence="2" id="KW-1003">Cell membrane</keyword>
<dbReference type="PANTHER" id="PTHR21143">
    <property type="entry name" value="INVERTEBRATE GUSTATORY RECEPTOR"/>
    <property type="match status" value="1"/>
</dbReference>
<name>A0A0L7R3Z3_9HYME</name>
<dbReference type="GO" id="GO:0030425">
    <property type="term" value="C:dendrite"/>
    <property type="evidence" value="ECO:0007669"/>
    <property type="project" value="TreeGrafter"/>
</dbReference>
<feature type="transmembrane region" description="Helical" evidence="8">
    <location>
        <begin position="410"/>
        <end position="429"/>
    </location>
</feature>
<feature type="transmembrane region" description="Helical" evidence="8">
    <location>
        <begin position="646"/>
        <end position="668"/>
    </location>
</feature>
<gene>
    <name evidence="9" type="ORF">WH47_00538</name>
</gene>
<evidence type="ECO:0000256" key="2">
    <source>
        <dbReference type="ARBA" id="ARBA00022475"/>
    </source>
</evidence>
<organism evidence="9 10">
    <name type="scientific">Habropoda laboriosa</name>
    <dbReference type="NCBI Taxonomy" id="597456"/>
    <lineage>
        <taxon>Eukaryota</taxon>
        <taxon>Metazoa</taxon>
        <taxon>Ecdysozoa</taxon>
        <taxon>Arthropoda</taxon>
        <taxon>Hexapoda</taxon>
        <taxon>Insecta</taxon>
        <taxon>Pterygota</taxon>
        <taxon>Neoptera</taxon>
        <taxon>Endopterygota</taxon>
        <taxon>Hymenoptera</taxon>
        <taxon>Apocrita</taxon>
        <taxon>Aculeata</taxon>
        <taxon>Apoidea</taxon>
        <taxon>Anthophila</taxon>
        <taxon>Apidae</taxon>
        <taxon>Habropoda</taxon>
    </lineage>
</organism>
<dbReference type="STRING" id="597456.A0A0L7R3Z3"/>
<dbReference type="PANTHER" id="PTHR21143:SF133">
    <property type="entry name" value="GUSTATORY AND PHEROMONE RECEPTOR 32A-RELATED"/>
    <property type="match status" value="1"/>
</dbReference>
<feature type="transmembrane region" description="Helical" evidence="8">
    <location>
        <begin position="334"/>
        <end position="354"/>
    </location>
</feature>
<keyword evidence="3 8" id="KW-0812">Transmembrane</keyword>
<dbReference type="GO" id="GO:0007635">
    <property type="term" value="P:chemosensory behavior"/>
    <property type="evidence" value="ECO:0007669"/>
    <property type="project" value="TreeGrafter"/>
</dbReference>
<keyword evidence="10" id="KW-1185">Reference proteome</keyword>
<evidence type="ECO:0000313" key="9">
    <source>
        <dbReference type="EMBL" id="KOC65568.1"/>
    </source>
</evidence>
<evidence type="ECO:0000256" key="4">
    <source>
        <dbReference type="ARBA" id="ARBA00022989"/>
    </source>
</evidence>
<dbReference type="Proteomes" id="UP000053825">
    <property type="component" value="Unassembled WGS sequence"/>
</dbReference>
<dbReference type="GO" id="GO:0007165">
    <property type="term" value="P:signal transduction"/>
    <property type="evidence" value="ECO:0007669"/>
    <property type="project" value="UniProtKB-KW"/>
</dbReference>
<dbReference type="EMBL" id="KQ414661">
    <property type="protein sequence ID" value="KOC65568.1"/>
    <property type="molecule type" value="Genomic_DNA"/>
</dbReference>
<dbReference type="Pfam" id="PF08395">
    <property type="entry name" value="7tm_7"/>
    <property type="match status" value="2"/>
</dbReference>
<feature type="non-terminal residue" evidence="9">
    <location>
        <position position="1"/>
    </location>
</feature>
<dbReference type="GO" id="GO:0050909">
    <property type="term" value="P:sensory perception of taste"/>
    <property type="evidence" value="ECO:0007669"/>
    <property type="project" value="InterPro"/>
</dbReference>
<accession>A0A0L7R3Z3</accession>
<evidence type="ECO:0000256" key="8">
    <source>
        <dbReference type="SAM" id="Phobius"/>
    </source>
</evidence>
<proteinExistence type="predicted"/>
<comment type="subcellular location">
    <subcellularLocation>
        <location evidence="1">Cell membrane</location>
        <topology evidence="1">Multi-pass membrane protein</topology>
    </subcellularLocation>
</comment>
<dbReference type="AlphaFoldDB" id="A0A0L7R3Z3"/>
<reference evidence="9 10" key="1">
    <citation type="submission" date="2015-07" db="EMBL/GenBank/DDBJ databases">
        <title>The genome of Habropoda laboriosa.</title>
        <authorList>
            <person name="Pan H."/>
            <person name="Kapheim K."/>
        </authorList>
    </citation>
    <scope>NUCLEOTIDE SEQUENCE [LARGE SCALE GENOMIC DNA]</scope>
    <source>
        <strain evidence="9">0110345459</strain>
    </source>
</reference>
<protein>
    <submittedName>
        <fullName evidence="9">Putative gustatory receptor 28b</fullName>
    </submittedName>
</protein>
<feature type="transmembrane region" description="Helical" evidence="8">
    <location>
        <begin position="227"/>
        <end position="245"/>
    </location>
</feature>
<feature type="transmembrane region" description="Helical" evidence="8">
    <location>
        <begin position="133"/>
        <end position="152"/>
    </location>
</feature>
<evidence type="ECO:0000256" key="5">
    <source>
        <dbReference type="ARBA" id="ARBA00023136"/>
    </source>
</evidence>
<keyword evidence="5 8" id="KW-0472">Membrane</keyword>
<dbReference type="GO" id="GO:0005886">
    <property type="term" value="C:plasma membrane"/>
    <property type="evidence" value="ECO:0007669"/>
    <property type="project" value="UniProtKB-SubCell"/>
</dbReference>
<feature type="transmembrane region" description="Helical" evidence="8">
    <location>
        <begin position="257"/>
        <end position="279"/>
    </location>
</feature>
<dbReference type="InterPro" id="IPR013604">
    <property type="entry name" value="7TM_chemorcpt"/>
</dbReference>
<dbReference type="OrthoDB" id="6478931at2759"/>
<feature type="transmembrane region" description="Helical" evidence="8">
    <location>
        <begin position="380"/>
        <end position="398"/>
    </location>
</feature>
<feature type="transmembrane region" description="Helical" evidence="8">
    <location>
        <begin position="27"/>
        <end position="47"/>
    </location>
</feature>
<evidence type="ECO:0000313" key="10">
    <source>
        <dbReference type="Proteomes" id="UP000053825"/>
    </source>
</evidence>
<evidence type="ECO:0000256" key="7">
    <source>
        <dbReference type="ARBA" id="ARBA00023224"/>
    </source>
</evidence>
<feature type="transmembrane region" description="Helical" evidence="8">
    <location>
        <begin position="613"/>
        <end position="634"/>
    </location>
</feature>
<dbReference type="GO" id="GO:0043025">
    <property type="term" value="C:neuronal cell body"/>
    <property type="evidence" value="ECO:0007669"/>
    <property type="project" value="TreeGrafter"/>
</dbReference>
<keyword evidence="7" id="KW-0807">Transducer</keyword>
<evidence type="ECO:0000256" key="6">
    <source>
        <dbReference type="ARBA" id="ARBA00023170"/>
    </source>
</evidence>
<keyword evidence="6 9" id="KW-0675">Receptor</keyword>
<feature type="transmembrane region" description="Helical" evidence="8">
    <location>
        <begin position="441"/>
        <end position="463"/>
    </location>
</feature>
<sequence length="706" mass="81922">PLACVAFIMGFLPCKIESSKFVSSRSYFIYSTIVMIVYMVFVVYSIYEINFIGLEVMDVSGYIHYNIIMILGLLSLIFAYVSNRSAVRVLQRVSELSRILSPSNFSNLAKWFYTKSIIMMIPLLVYIPRLANVSVSISLYTFLGILVLNNLYTYNVMVLKACFQQINKSLVQVREILINDQPHLLRRVYHTQENPTLLIKLRNLKKQHYEISQVVQILNDVFGRQNLTTITILFISVTYNLYIYLVLYTEKGRIKQWFSFIIMYIAYHTVHLILIVWAAESAKSQLPKIGTNIHRILIHTFDKEVTSELEMFSLQVLQTDNTFSARGLIIDATLLTKVLSSIATYLLILIQMLLVKPSRIKRTKKYRSWRLLSATDFNSLVYPCLFVSWILGCFPYKFESPRYTFSKARFAFSTIVMIVYVLLLTMMIVKTNFRAEETESLPAVMYTNLFIFLEGGMIIVTYASGGKRFTVLRNLSETTSVLTPKDFKDLAKLVHTKDILVFLYIIVHIPNCFKYNVALTVENFAQMYIVLVNSNTDMFYVNCVCTLKSCFKKLNECIRGLNGSSEAEVWMQKSVYHRQRNPLLLMKLKELEEIHLDISDAVDLLNDTFVTRLVFVTVSTFVIVTFNLYFHILFANNSDIYNSHFWYWQFMSPVTFYMANFSWIVWACETATREAQKIKITLHDVFGDTIDPVTKREVINGDRSDD</sequence>
<evidence type="ECO:0000256" key="3">
    <source>
        <dbReference type="ARBA" id="ARBA00022692"/>
    </source>
</evidence>